<keyword evidence="2" id="KW-1185">Reference proteome</keyword>
<protein>
    <submittedName>
        <fullName evidence="1">Uncharacterized protein</fullName>
    </submittedName>
</protein>
<dbReference type="KEGG" id="mgot:MgSA37_00845"/>
<proteinExistence type="predicted"/>
<reference evidence="1 2" key="1">
    <citation type="submission" date="2015-12" db="EMBL/GenBank/DDBJ databases">
        <title>Genome sequence of Mucilaginibacter gotjawali.</title>
        <authorList>
            <person name="Lee J.S."/>
            <person name="Lee K.C."/>
            <person name="Kim K.K."/>
            <person name="Lee B.W."/>
        </authorList>
    </citation>
    <scope>NUCLEOTIDE SEQUENCE [LARGE SCALE GENOMIC DNA]</scope>
    <source>
        <strain evidence="1 2">SA3-7</strain>
    </source>
</reference>
<dbReference type="InterPro" id="IPR025510">
    <property type="entry name" value="DUF4397"/>
</dbReference>
<dbReference type="PROSITE" id="PS51257">
    <property type="entry name" value="PROKAR_LIPOPROTEIN"/>
    <property type="match status" value="1"/>
</dbReference>
<dbReference type="RefSeq" id="WP_096349982.1">
    <property type="nucleotide sequence ID" value="NZ_AP017313.1"/>
</dbReference>
<dbReference type="OrthoDB" id="9792011at2"/>
<evidence type="ECO:0000313" key="1">
    <source>
        <dbReference type="EMBL" id="BAU52683.1"/>
    </source>
</evidence>
<dbReference type="EMBL" id="AP017313">
    <property type="protein sequence ID" value="BAU52683.1"/>
    <property type="molecule type" value="Genomic_DNA"/>
</dbReference>
<sequence length="239" mass="25597">MKNSTKNLKSILTTVLALGLPVLFLASCSKPVVNGNVSTPIAGVAFVQASPDQPVLDIFFNNTKYNTTPISYGNTFSYATVNAGKVPVALYNDATVKAIVTDTLTLLQNVAYSLFLTNTVSHPQLFLLPDTLSKPAGSDAAIRFIDLSPDAPAVDLVIKSGSTLASNMTFKEHSTFIPVQADFYTLEVHAAGTSTVLATLNNLKFQSGFLYTVWFHGLNAGTTSTDKLAVDIITNTYFM</sequence>
<accession>A0A110B0W5</accession>
<organism evidence="1 2">
    <name type="scientific">Mucilaginibacter gotjawali</name>
    <dbReference type="NCBI Taxonomy" id="1550579"/>
    <lineage>
        <taxon>Bacteria</taxon>
        <taxon>Pseudomonadati</taxon>
        <taxon>Bacteroidota</taxon>
        <taxon>Sphingobacteriia</taxon>
        <taxon>Sphingobacteriales</taxon>
        <taxon>Sphingobacteriaceae</taxon>
        <taxon>Mucilaginibacter</taxon>
    </lineage>
</organism>
<gene>
    <name evidence="1" type="ORF">MgSA37_00845</name>
</gene>
<dbReference type="AlphaFoldDB" id="A0A110B0W5"/>
<name>A0A110B0W5_9SPHI</name>
<evidence type="ECO:0000313" key="2">
    <source>
        <dbReference type="Proteomes" id="UP000218263"/>
    </source>
</evidence>
<dbReference type="Pfam" id="PF14344">
    <property type="entry name" value="DUF4397"/>
    <property type="match status" value="1"/>
</dbReference>
<dbReference type="Proteomes" id="UP000218263">
    <property type="component" value="Chromosome"/>
</dbReference>